<dbReference type="KEGG" id="edi:EDI_087840"/>
<dbReference type="OrthoDB" id="28371at2759"/>
<dbReference type="InterPro" id="IPR032675">
    <property type="entry name" value="LRR_dom_sf"/>
</dbReference>
<gene>
    <name evidence="1" type="ORF">EDI_087840</name>
</gene>
<sequence>MNQTKLIINKESTKGTSIELESINILKIQLGNNENDLQVKDITFLDLSSQHLKTLPKYLNSLNLIKLDLSDNQIEGDINLSLLSSLQTLKINSNYINSVRLPSSLENINIFSK</sequence>
<dbReference type="SUPFAM" id="SSF52058">
    <property type="entry name" value="L domain-like"/>
    <property type="match status" value="1"/>
</dbReference>
<dbReference type="Gene3D" id="3.80.10.10">
    <property type="entry name" value="Ribonuclease Inhibitor"/>
    <property type="match status" value="1"/>
</dbReference>
<name>B0EQS0_ENTDS</name>
<accession>B0EQS0</accession>
<dbReference type="Proteomes" id="UP000008076">
    <property type="component" value="Unassembled WGS sequence"/>
</dbReference>
<protein>
    <recommendedName>
        <fullName evidence="3">Protein-serine/threonine phosphatase</fullName>
    </recommendedName>
</protein>
<dbReference type="GeneID" id="5885631"/>
<dbReference type="AlphaFoldDB" id="B0EQS0"/>
<evidence type="ECO:0000313" key="2">
    <source>
        <dbReference type="Proteomes" id="UP000008076"/>
    </source>
</evidence>
<evidence type="ECO:0000313" key="1">
    <source>
        <dbReference type="EMBL" id="EDR23127.1"/>
    </source>
</evidence>
<dbReference type="RefSeq" id="XP_001740455.1">
    <property type="nucleotide sequence ID" value="XM_001740403.1"/>
</dbReference>
<organism evidence="2">
    <name type="scientific">Entamoeba dispar (strain ATCC PRA-260 / SAW760)</name>
    <dbReference type="NCBI Taxonomy" id="370354"/>
    <lineage>
        <taxon>Eukaryota</taxon>
        <taxon>Amoebozoa</taxon>
        <taxon>Evosea</taxon>
        <taxon>Archamoebae</taxon>
        <taxon>Mastigamoebida</taxon>
        <taxon>Entamoebidae</taxon>
        <taxon>Entamoeba</taxon>
    </lineage>
</organism>
<dbReference type="InterPro" id="IPR001611">
    <property type="entry name" value="Leu-rich_rpt"/>
</dbReference>
<evidence type="ECO:0008006" key="3">
    <source>
        <dbReference type="Google" id="ProtNLM"/>
    </source>
</evidence>
<proteinExistence type="predicted"/>
<dbReference type="PROSITE" id="PS51450">
    <property type="entry name" value="LRR"/>
    <property type="match status" value="1"/>
</dbReference>
<dbReference type="EMBL" id="DS550408">
    <property type="protein sequence ID" value="EDR23127.1"/>
    <property type="molecule type" value="Genomic_DNA"/>
</dbReference>
<dbReference type="VEuPathDB" id="AmoebaDB:EDI_087840"/>
<reference evidence="2" key="1">
    <citation type="submission" date="2007-12" db="EMBL/GenBank/DDBJ databases">
        <title>Annotation of Entamoeba dispar SAW760.</title>
        <authorList>
            <person name="Lorenzi H."/>
            <person name="Inman J."/>
            <person name="Schobel S."/>
            <person name="Amedeo P."/>
            <person name="Caler E."/>
        </authorList>
    </citation>
    <scope>NUCLEOTIDE SEQUENCE [LARGE SCALE GENOMIC DNA]</scope>
    <source>
        <strain evidence="2">ATCC PRA-260 / SAW760</strain>
    </source>
</reference>
<keyword evidence="2" id="KW-1185">Reference proteome</keyword>